<dbReference type="EMBL" id="NMUH01000779">
    <property type="protein sequence ID" value="MQL84679.1"/>
    <property type="molecule type" value="Genomic_DNA"/>
</dbReference>
<sequence>MAQIKHSLDIPIVMQHLFNVAINGKKILQHVLLHVYTQPFRNPGMYGRQFHVPPYEKNETLISKYTYCRELFHCVAEEGE</sequence>
<dbReference type="Proteomes" id="UP000652761">
    <property type="component" value="Unassembled WGS sequence"/>
</dbReference>
<keyword evidence="2" id="KW-1185">Reference proteome</keyword>
<name>A0A843UYM8_COLES</name>
<proteinExistence type="predicted"/>
<gene>
    <name evidence="1" type="ORF">Taro_017187</name>
</gene>
<organism evidence="1 2">
    <name type="scientific">Colocasia esculenta</name>
    <name type="common">Wild taro</name>
    <name type="synonym">Arum esculentum</name>
    <dbReference type="NCBI Taxonomy" id="4460"/>
    <lineage>
        <taxon>Eukaryota</taxon>
        <taxon>Viridiplantae</taxon>
        <taxon>Streptophyta</taxon>
        <taxon>Embryophyta</taxon>
        <taxon>Tracheophyta</taxon>
        <taxon>Spermatophyta</taxon>
        <taxon>Magnoliopsida</taxon>
        <taxon>Liliopsida</taxon>
        <taxon>Araceae</taxon>
        <taxon>Aroideae</taxon>
        <taxon>Colocasieae</taxon>
        <taxon>Colocasia</taxon>
    </lineage>
</organism>
<protein>
    <submittedName>
        <fullName evidence="1">Uncharacterized protein</fullName>
    </submittedName>
</protein>
<evidence type="ECO:0000313" key="2">
    <source>
        <dbReference type="Proteomes" id="UP000652761"/>
    </source>
</evidence>
<reference evidence="1" key="1">
    <citation type="submission" date="2017-07" db="EMBL/GenBank/DDBJ databases">
        <title>Taro Niue Genome Assembly and Annotation.</title>
        <authorList>
            <person name="Atibalentja N."/>
            <person name="Keating K."/>
            <person name="Fields C.J."/>
        </authorList>
    </citation>
    <scope>NUCLEOTIDE SEQUENCE</scope>
    <source>
        <strain evidence="1">Niue_2</strain>
        <tissue evidence="1">Leaf</tissue>
    </source>
</reference>
<dbReference type="AlphaFoldDB" id="A0A843UYM8"/>
<evidence type="ECO:0000313" key="1">
    <source>
        <dbReference type="EMBL" id="MQL84679.1"/>
    </source>
</evidence>
<accession>A0A843UYM8</accession>
<comment type="caution">
    <text evidence="1">The sequence shown here is derived from an EMBL/GenBank/DDBJ whole genome shotgun (WGS) entry which is preliminary data.</text>
</comment>